<dbReference type="Gene3D" id="2.30.30.140">
    <property type="match status" value="1"/>
</dbReference>
<sequence>MFQEVLVRFAGFGSEEDEWINVQKNVRPRSLPCESSECVAVLPGDLILCFQEGKEQALYFDAHVLDAQRRRHDVRGCRCRFLVRYDHDHTHPFGLAPETASATQRQQCCTMLHNLFLALPGVADAVSAFSGVDGPAQFATGSHVPVADLTFFRQSFPYAGNAE</sequence>
<dbReference type="Gene3D" id="2.40.50.40">
    <property type="match status" value="1"/>
</dbReference>
<dbReference type="PANTHER" id="PTHR33827">
    <property type="entry name" value="PROTEIN SAWADEE HOMEODOMAIN HOMOLOG 2"/>
    <property type="match status" value="1"/>
</dbReference>
<dbReference type="AlphaFoldDB" id="A0A2K3LQC9"/>
<accession>A0A2K3LQC9</accession>
<dbReference type="InterPro" id="IPR032001">
    <property type="entry name" value="SAWADEE_dom"/>
</dbReference>
<name>A0A2K3LQC9_TRIPR</name>
<gene>
    <name evidence="2" type="ORF">L195_g036751</name>
</gene>
<reference evidence="2 3" key="2">
    <citation type="journal article" date="2017" name="Front. Plant Sci.">
        <title>Gene Classification and Mining of Molecular Markers Useful in Red Clover (Trifolium pratense) Breeding.</title>
        <authorList>
            <person name="Istvanek J."/>
            <person name="Dluhosova J."/>
            <person name="Dluhos P."/>
            <person name="Patkova L."/>
            <person name="Nedelnik J."/>
            <person name="Repkova J."/>
        </authorList>
    </citation>
    <scope>NUCLEOTIDE SEQUENCE [LARGE SCALE GENOMIC DNA]</scope>
    <source>
        <strain evidence="3">cv. Tatra</strain>
        <tissue evidence="2">Young leaves</tissue>
    </source>
</reference>
<dbReference type="EMBL" id="ASHM01038552">
    <property type="protein sequence ID" value="PNX80740.1"/>
    <property type="molecule type" value="Genomic_DNA"/>
</dbReference>
<evidence type="ECO:0000313" key="2">
    <source>
        <dbReference type="EMBL" id="PNX80740.1"/>
    </source>
</evidence>
<proteinExistence type="predicted"/>
<dbReference type="ExpressionAtlas" id="A0A2K3LQC9">
    <property type="expression patterns" value="baseline"/>
</dbReference>
<dbReference type="Proteomes" id="UP000236291">
    <property type="component" value="Unassembled WGS sequence"/>
</dbReference>
<dbReference type="PANTHER" id="PTHR33827:SF7">
    <property type="entry name" value="PROTEIN SAWADEE HOMEODOMAIN HOMOLOG 2"/>
    <property type="match status" value="1"/>
</dbReference>
<evidence type="ECO:0000259" key="1">
    <source>
        <dbReference type="Pfam" id="PF16719"/>
    </source>
</evidence>
<evidence type="ECO:0000313" key="3">
    <source>
        <dbReference type="Proteomes" id="UP000236291"/>
    </source>
</evidence>
<dbReference type="STRING" id="57577.A0A2K3LQC9"/>
<feature type="domain" description="SAWADEE" evidence="1">
    <location>
        <begin position="5"/>
        <end position="89"/>
    </location>
</feature>
<dbReference type="InterPro" id="IPR039276">
    <property type="entry name" value="SHH1/2"/>
</dbReference>
<organism evidence="2 3">
    <name type="scientific">Trifolium pratense</name>
    <name type="common">Red clover</name>
    <dbReference type="NCBI Taxonomy" id="57577"/>
    <lineage>
        <taxon>Eukaryota</taxon>
        <taxon>Viridiplantae</taxon>
        <taxon>Streptophyta</taxon>
        <taxon>Embryophyta</taxon>
        <taxon>Tracheophyta</taxon>
        <taxon>Spermatophyta</taxon>
        <taxon>Magnoliopsida</taxon>
        <taxon>eudicotyledons</taxon>
        <taxon>Gunneridae</taxon>
        <taxon>Pentapetalae</taxon>
        <taxon>rosids</taxon>
        <taxon>fabids</taxon>
        <taxon>Fabales</taxon>
        <taxon>Fabaceae</taxon>
        <taxon>Papilionoideae</taxon>
        <taxon>50 kb inversion clade</taxon>
        <taxon>NPAAA clade</taxon>
        <taxon>Hologalegina</taxon>
        <taxon>IRL clade</taxon>
        <taxon>Trifolieae</taxon>
        <taxon>Trifolium</taxon>
    </lineage>
</organism>
<dbReference type="GO" id="GO:0003682">
    <property type="term" value="F:chromatin binding"/>
    <property type="evidence" value="ECO:0007669"/>
    <property type="project" value="InterPro"/>
</dbReference>
<protein>
    <recommendedName>
        <fullName evidence="1">SAWADEE domain-containing protein</fullName>
    </recommendedName>
</protein>
<reference evidence="2 3" key="1">
    <citation type="journal article" date="2014" name="Am. J. Bot.">
        <title>Genome assembly and annotation for red clover (Trifolium pratense; Fabaceae).</title>
        <authorList>
            <person name="Istvanek J."/>
            <person name="Jaros M."/>
            <person name="Krenek A."/>
            <person name="Repkova J."/>
        </authorList>
    </citation>
    <scope>NUCLEOTIDE SEQUENCE [LARGE SCALE GENOMIC DNA]</scope>
    <source>
        <strain evidence="3">cv. Tatra</strain>
        <tissue evidence="2">Young leaves</tissue>
    </source>
</reference>
<comment type="caution">
    <text evidence="2">The sequence shown here is derived from an EMBL/GenBank/DDBJ whole genome shotgun (WGS) entry which is preliminary data.</text>
</comment>
<dbReference type="Pfam" id="PF16719">
    <property type="entry name" value="SAWADEE"/>
    <property type="match status" value="1"/>
</dbReference>